<dbReference type="SUPFAM" id="SSF52540">
    <property type="entry name" value="P-loop containing nucleoside triphosphate hydrolases"/>
    <property type="match status" value="1"/>
</dbReference>
<evidence type="ECO:0000259" key="1">
    <source>
        <dbReference type="Pfam" id="PF01637"/>
    </source>
</evidence>
<dbReference type="InterPro" id="IPR027417">
    <property type="entry name" value="P-loop_NTPase"/>
</dbReference>
<organism evidence="3 4">
    <name type="scientific">Vulcanisaeta souniana JCM 11219</name>
    <dbReference type="NCBI Taxonomy" id="1293586"/>
    <lineage>
        <taxon>Archaea</taxon>
        <taxon>Thermoproteota</taxon>
        <taxon>Thermoprotei</taxon>
        <taxon>Thermoproteales</taxon>
        <taxon>Thermoproteaceae</taxon>
        <taxon>Vulcanisaeta</taxon>
    </lineage>
</organism>
<accession>A0A830E3W1</accession>
<evidence type="ECO:0000313" key="2">
    <source>
        <dbReference type="EMBL" id="BDR92715.1"/>
    </source>
</evidence>
<keyword evidence="5" id="KW-1185">Reference proteome</keyword>
<sequence length="339" mass="39298">MRRIKLPLALDLQVEFTDREIAIKRIDEWVDRGMRLVEVVLGPEGCGKTAWLLQSVELLRDYGFDVIYINPLNGRVYAEVGIKDLRNELYRLAQEAISQNALARIAWIAYNVINELIKARRGRIAILADDVFQVIGVRESAMYVKALLNLIEYPPAEYERVITIVATSEGVSRREIGRHTWAHLDIMWNMARDGFRQLYEQIPDNKPSLEEAWKLTGGNPRMLGNLYENRWNTDKVISDIISEKRLRTFISSLTNTEKSWLQEATENPDTLMNRERIPLMDKLVELNLIIDDIPEREEYLWIGEPPPEKDEELGIGKYVAWQSPIHREAIRKVLGETKS</sequence>
<gene>
    <name evidence="3" type="ORF">GCM10007112_21430</name>
    <name evidence="2" type="ORF">Vsou_18080</name>
</gene>
<evidence type="ECO:0000313" key="4">
    <source>
        <dbReference type="Proteomes" id="UP000657075"/>
    </source>
</evidence>
<reference evidence="3" key="1">
    <citation type="journal article" date="2014" name="Int. J. Syst. Evol. Microbiol.">
        <title>Complete genome sequence of Corynebacterium casei LMG S-19264T (=DSM 44701T), isolated from a smear-ripened cheese.</title>
        <authorList>
            <consortium name="US DOE Joint Genome Institute (JGI-PGF)"/>
            <person name="Walter F."/>
            <person name="Albersmeier A."/>
            <person name="Kalinowski J."/>
            <person name="Ruckert C."/>
        </authorList>
    </citation>
    <scope>NUCLEOTIDE SEQUENCE</scope>
    <source>
        <strain evidence="3">JCM 11219</strain>
    </source>
</reference>
<dbReference type="Proteomes" id="UP000657075">
    <property type="component" value="Unassembled WGS sequence"/>
</dbReference>
<dbReference type="OrthoDB" id="25948at2157"/>
<dbReference type="Gene3D" id="3.40.50.300">
    <property type="entry name" value="P-loop containing nucleotide triphosphate hydrolases"/>
    <property type="match status" value="1"/>
</dbReference>
<protein>
    <recommendedName>
        <fullName evidence="1">ATPase domain-containing protein</fullName>
    </recommendedName>
</protein>
<dbReference type="GeneID" id="76207347"/>
<dbReference type="AlphaFoldDB" id="A0A830E3W1"/>
<reference evidence="5" key="3">
    <citation type="submission" date="2022-09" db="EMBL/GenBank/DDBJ databases">
        <title>Complete genome sequence of Vulcanisaeta souniana.</title>
        <authorList>
            <person name="Kato S."/>
            <person name="Itoh T."/>
            <person name="Ohkuma M."/>
        </authorList>
    </citation>
    <scope>NUCLEOTIDE SEQUENCE [LARGE SCALE GENOMIC DNA]</scope>
    <source>
        <strain evidence="5">JCM 11219</strain>
    </source>
</reference>
<reference evidence="3" key="2">
    <citation type="submission" date="2020-09" db="EMBL/GenBank/DDBJ databases">
        <authorList>
            <person name="Sun Q."/>
            <person name="Ohkuma M."/>
        </authorList>
    </citation>
    <scope>NUCLEOTIDE SEQUENCE</scope>
    <source>
        <strain evidence="3">JCM 11219</strain>
    </source>
</reference>
<proteinExistence type="predicted"/>
<evidence type="ECO:0000313" key="5">
    <source>
        <dbReference type="Proteomes" id="UP001060771"/>
    </source>
</evidence>
<dbReference type="InterPro" id="IPR011579">
    <property type="entry name" value="ATPase_dom"/>
</dbReference>
<dbReference type="GO" id="GO:0005524">
    <property type="term" value="F:ATP binding"/>
    <property type="evidence" value="ECO:0007669"/>
    <property type="project" value="InterPro"/>
</dbReference>
<dbReference type="Proteomes" id="UP001060771">
    <property type="component" value="Chromosome"/>
</dbReference>
<name>A0A830E3W1_9CREN</name>
<dbReference type="EMBL" id="AP026830">
    <property type="protein sequence ID" value="BDR92715.1"/>
    <property type="molecule type" value="Genomic_DNA"/>
</dbReference>
<reference evidence="2" key="4">
    <citation type="journal article" date="2023" name="Microbiol. Resour. Announc.">
        <title>Complete Genome Sequence of Vulcanisaeta souniana Strain IC-059, a Hyperthermophilic Archaeon Isolated from Hot Spring Water in Japan.</title>
        <authorList>
            <person name="Kato S."/>
            <person name="Itoh T."/>
            <person name="Wu L."/>
            <person name="Ma J."/>
            <person name="Ohkuma M."/>
        </authorList>
    </citation>
    <scope>NUCLEOTIDE SEQUENCE</scope>
    <source>
        <strain evidence="2">JCM 11219</strain>
    </source>
</reference>
<dbReference type="EMBL" id="BMNM01000011">
    <property type="protein sequence ID" value="GGI84218.1"/>
    <property type="molecule type" value="Genomic_DNA"/>
</dbReference>
<dbReference type="RefSeq" id="WP_188603922.1">
    <property type="nucleotide sequence ID" value="NZ_AP026830.1"/>
</dbReference>
<feature type="domain" description="ATPase" evidence="1">
    <location>
        <begin position="16"/>
        <end position="226"/>
    </location>
</feature>
<evidence type="ECO:0000313" key="3">
    <source>
        <dbReference type="EMBL" id="GGI84218.1"/>
    </source>
</evidence>
<dbReference type="Pfam" id="PF01637">
    <property type="entry name" value="ATPase_2"/>
    <property type="match status" value="1"/>
</dbReference>